<comment type="caution">
    <text evidence="2">The sequence shown here is derived from an EMBL/GenBank/DDBJ whole genome shotgun (WGS) entry which is preliminary data.</text>
</comment>
<evidence type="ECO:0000256" key="1">
    <source>
        <dbReference type="SAM" id="SignalP"/>
    </source>
</evidence>
<evidence type="ECO:0000313" key="3">
    <source>
        <dbReference type="Proteomes" id="UP001367316"/>
    </source>
</evidence>
<evidence type="ECO:0000313" key="2">
    <source>
        <dbReference type="EMBL" id="KAK7615158.1"/>
    </source>
</evidence>
<protein>
    <submittedName>
        <fullName evidence="2">Uncharacterized protein</fullName>
    </submittedName>
</protein>
<name>A0ABR1NJ01_9PEZI</name>
<reference evidence="2 3" key="1">
    <citation type="submission" date="2024-04" db="EMBL/GenBank/DDBJ databases">
        <title>Phyllosticta paracitricarpa is synonymous to the EU quarantine fungus P. citricarpa based on phylogenomic analyses.</title>
        <authorList>
            <consortium name="Lawrence Berkeley National Laboratory"/>
            <person name="Van ingen-buijs V.A."/>
            <person name="Van westerhoven A.C."/>
            <person name="Haridas S."/>
            <person name="Skiadas P."/>
            <person name="Martin F."/>
            <person name="Groenewald J.Z."/>
            <person name="Crous P.W."/>
            <person name="Seidl M.F."/>
        </authorList>
    </citation>
    <scope>NUCLEOTIDE SEQUENCE [LARGE SCALE GENOMIC DNA]</scope>
    <source>
        <strain evidence="2 3">CBS 141358</strain>
    </source>
</reference>
<feature type="signal peptide" evidence="1">
    <location>
        <begin position="1"/>
        <end position="25"/>
    </location>
</feature>
<dbReference type="Proteomes" id="UP001367316">
    <property type="component" value="Unassembled WGS sequence"/>
</dbReference>
<feature type="chain" id="PRO_5045869801" evidence="1">
    <location>
        <begin position="26"/>
        <end position="134"/>
    </location>
</feature>
<sequence length="134" mass="14957">MPATWAVHSWHPILLSSLFLPSLSSTSSTSSQPLGYPFTYYHHHLLTHTTEHPMHAPNRTPVPYITPPTYLPTSTSPPTHLPNQNTRTHLIPINRSIQSDRASPSRPSASLVSYAARKGSQPACQRYLPLRITE</sequence>
<accession>A0ABR1NJ01</accession>
<proteinExistence type="predicted"/>
<keyword evidence="3" id="KW-1185">Reference proteome</keyword>
<organism evidence="2 3">
    <name type="scientific">Phyllosticta paracitricarpa</name>
    <dbReference type="NCBI Taxonomy" id="2016321"/>
    <lineage>
        <taxon>Eukaryota</taxon>
        <taxon>Fungi</taxon>
        <taxon>Dikarya</taxon>
        <taxon>Ascomycota</taxon>
        <taxon>Pezizomycotina</taxon>
        <taxon>Dothideomycetes</taxon>
        <taxon>Dothideomycetes incertae sedis</taxon>
        <taxon>Botryosphaeriales</taxon>
        <taxon>Phyllostictaceae</taxon>
        <taxon>Phyllosticta</taxon>
    </lineage>
</organism>
<dbReference type="EMBL" id="JBBPBF010000002">
    <property type="protein sequence ID" value="KAK7615158.1"/>
    <property type="molecule type" value="Genomic_DNA"/>
</dbReference>
<keyword evidence="1" id="KW-0732">Signal</keyword>
<gene>
    <name evidence="2" type="ORF">JOL62DRAFT_144011</name>
</gene>